<feature type="transmembrane region" description="Helical" evidence="1">
    <location>
        <begin position="56"/>
        <end position="76"/>
    </location>
</feature>
<dbReference type="AlphaFoldDB" id="A0A0V1LSZ9"/>
<gene>
    <name evidence="2" type="ORF">T02_6098</name>
</gene>
<keyword evidence="1" id="KW-1133">Transmembrane helix</keyword>
<keyword evidence="1" id="KW-0812">Transmembrane</keyword>
<protein>
    <submittedName>
        <fullName evidence="2">Uncharacterized protein</fullName>
    </submittedName>
</protein>
<evidence type="ECO:0000313" key="2">
    <source>
        <dbReference type="EMBL" id="KRZ62633.1"/>
    </source>
</evidence>
<sequence>MQIIAQNNNCCYVVLPDTMKYLDRNQSSISQRIKIIDYVDALSNYNKFLEILDVNLTNWFLVNAVSSTIIIALNLVSRLKAVMMGR</sequence>
<keyword evidence="3" id="KW-1185">Reference proteome</keyword>
<evidence type="ECO:0000256" key="1">
    <source>
        <dbReference type="SAM" id="Phobius"/>
    </source>
</evidence>
<reference evidence="2 3" key="1">
    <citation type="submission" date="2015-05" db="EMBL/GenBank/DDBJ databases">
        <title>Evolution of Trichinella species and genotypes.</title>
        <authorList>
            <person name="Korhonen P.K."/>
            <person name="Edoardo P."/>
            <person name="Giuseppe L.R."/>
            <person name="Gasser R.B."/>
        </authorList>
    </citation>
    <scope>NUCLEOTIDE SEQUENCE [LARGE SCALE GENOMIC DNA]</scope>
    <source>
        <strain evidence="2">ISS10</strain>
    </source>
</reference>
<evidence type="ECO:0000313" key="3">
    <source>
        <dbReference type="Proteomes" id="UP000054721"/>
    </source>
</evidence>
<organism evidence="2 3">
    <name type="scientific">Trichinella nativa</name>
    <dbReference type="NCBI Taxonomy" id="6335"/>
    <lineage>
        <taxon>Eukaryota</taxon>
        <taxon>Metazoa</taxon>
        <taxon>Ecdysozoa</taxon>
        <taxon>Nematoda</taxon>
        <taxon>Enoplea</taxon>
        <taxon>Dorylaimia</taxon>
        <taxon>Trichinellida</taxon>
        <taxon>Trichinellidae</taxon>
        <taxon>Trichinella</taxon>
    </lineage>
</organism>
<proteinExistence type="predicted"/>
<name>A0A0V1LSZ9_9BILA</name>
<accession>A0A0V1LSZ9</accession>
<dbReference type="OrthoDB" id="10523973at2759"/>
<comment type="caution">
    <text evidence="2">The sequence shown here is derived from an EMBL/GenBank/DDBJ whole genome shotgun (WGS) entry which is preliminary data.</text>
</comment>
<dbReference type="EMBL" id="JYDW01000007">
    <property type="protein sequence ID" value="KRZ62633.1"/>
    <property type="molecule type" value="Genomic_DNA"/>
</dbReference>
<dbReference type="Proteomes" id="UP000054721">
    <property type="component" value="Unassembled WGS sequence"/>
</dbReference>
<keyword evidence="1" id="KW-0472">Membrane</keyword>